<keyword evidence="2 8" id="KW-0479">Metal-binding</keyword>
<proteinExistence type="inferred from homology"/>
<organism evidence="10">
    <name type="scientific">Chlorobium phaeobacteroides (strain BS1)</name>
    <dbReference type="NCBI Taxonomy" id="331678"/>
    <lineage>
        <taxon>Bacteria</taxon>
        <taxon>Pseudomonadati</taxon>
        <taxon>Chlorobiota</taxon>
        <taxon>Chlorobiia</taxon>
        <taxon>Chlorobiales</taxon>
        <taxon>Chlorobiaceae</taxon>
        <taxon>Chlorobium/Pelodictyon group</taxon>
        <taxon>Chlorobium</taxon>
    </lineage>
</organism>
<dbReference type="HOGENOM" id="CLU_019597_2_1_10"/>
<dbReference type="GO" id="GO:0046872">
    <property type="term" value="F:metal ion binding"/>
    <property type="evidence" value="ECO:0007669"/>
    <property type="project" value="UniProtKB-KW"/>
</dbReference>
<dbReference type="InterPro" id="IPR032305">
    <property type="entry name" value="GTP-bd_M"/>
</dbReference>
<dbReference type="GO" id="GO:0003924">
    <property type="term" value="F:GTPase activity"/>
    <property type="evidence" value="ECO:0007669"/>
    <property type="project" value="UniProtKB-UniRule"/>
</dbReference>
<dbReference type="EMBL" id="CP001101">
    <property type="protein sequence ID" value="ACE03914.1"/>
    <property type="molecule type" value="Genomic_DNA"/>
</dbReference>
<dbReference type="KEGG" id="cpb:Cphamn1_0970"/>
<feature type="domain" description="Hflx-type G" evidence="9">
    <location>
        <begin position="203"/>
        <end position="370"/>
    </location>
</feature>
<name>B3EPY2_CHLPB</name>
<dbReference type="GO" id="GO:0043022">
    <property type="term" value="F:ribosome binding"/>
    <property type="evidence" value="ECO:0007669"/>
    <property type="project" value="TreeGrafter"/>
</dbReference>
<dbReference type="GO" id="GO:0005525">
    <property type="term" value="F:GTP binding"/>
    <property type="evidence" value="ECO:0007669"/>
    <property type="project" value="UniProtKB-UniRule"/>
</dbReference>
<dbReference type="PIRSF" id="PIRSF006809">
    <property type="entry name" value="GTP-binding_hflX_prd"/>
    <property type="match status" value="1"/>
</dbReference>
<dbReference type="AlphaFoldDB" id="B3EPY2"/>
<accession>B3EPY2</accession>
<feature type="binding site" evidence="7">
    <location>
        <begin position="209"/>
        <end position="216"/>
    </location>
    <ligand>
        <name>GTP</name>
        <dbReference type="ChEBI" id="CHEBI:37565"/>
    </ligand>
</feature>
<gene>
    <name evidence="6" type="primary">hflX</name>
    <name evidence="10" type="ordered locus">Cphamn1_0970</name>
</gene>
<feature type="binding site" evidence="7">
    <location>
        <begin position="235"/>
        <end position="239"/>
    </location>
    <ligand>
        <name>GTP</name>
        <dbReference type="ChEBI" id="CHEBI:37565"/>
    </ligand>
</feature>
<dbReference type="PANTHER" id="PTHR10229:SF0">
    <property type="entry name" value="GTP-BINDING PROTEIN 6-RELATED"/>
    <property type="match status" value="1"/>
</dbReference>
<comment type="similarity">
    <text evidence="6">Belongs to the TRAFAC class OBG-HflX-like GTPase superfamily. HflX GTPase family.</text>
</comment>
<dbReference type="eggNOG" id="COG2262">
    <property type="taxonomic scope" value="Bacteria"/>
</dbReference>
<evidence type="ECO:0000256" key="2">
    <source>
        <dbReference type="ARBA" id="ARBA00022723"/>
    </source>
</evidence>
<dbReference type="Gene3D" id="3.40.50.11060">
    <property type="entry name" value="GTPase HflX, N-terminal domain"/>
    <property type="match status" value="1"/>
</dbReference>
<feature type="binding site" evidence="8">
    <location>
        <position position="237"/>
    </location>
    <ligand>
        <name>Mg(2+)</name>
        <dbReference type="ChEBI" id="CHEBI:18420"/>
    </ligand>
</feature>
<sequence>MDTYTSSEVTKERALLVGVSSSPELTRSLVEEYLEELAFLADTAGAEVVSSIIQDRKFKDPAWFLGKGKVEEIEHIVKGGLIDVVIFDEELSPVQTRNLERAFDCKVVDRTELILQIFAIRAQSSQAKMQVELAQLEYLLPRLTRLWTHLSKQKGGIGTKGPGETQIETDRRLVRRRISFLKGKLKDVALQHATQTKDRGRITRVALVGYTNAGKSTLMNRLCPEAEAYVEDRLFATLDTKTRRLELKINKVVLLSDTVGFIRKLPHRLVESFRSTLDEVLQADFLLHVIDTSHEGFEEQMRVVLETLQEIGVQHGNIINVFNKIDAVEDKETLRSLRRKYPEALFVSAVRGINLNSLKEAVSAYIERDYKESTIRTHISNYKLIGYLYDHAEVIEKKHEDEDVVLKYRAHYKDLKQIEARIAASEKTNSHVA</sequence>
<dbReference type="Pfam" id="PF01926">
    <property type="entry name" value="MMR_HSR1"/>
    <property type="match status" value="1"/>
</dbReference>
<evidence type="ECO:0000313" key="10">
    <source>
        <dbReference type="EMBL" id="ACE03914.1"/>
    </source>
</evidence>
<dbReference type="InterPro" id="IPR030394">
    <property type="entry name" value="G_HFLX_dom"/>
</dbReference>
<dbReference type="NCBIfam" id="TIGR03156">
    <property type="entry name" value="GTP_HflX"/>
    <property type="match status" value="1"/>
</dbReference>
<dbReference type="InterPro" id="IPR027417">
    <property type="entry name" value="P-loop_NTPase"/>
</dbReference>
<dbReference type="GO" id="GO:0005737">
    <property type="term" value="C:cytoplasm"/>
    <property type="evidence" value="ECO:0007669"/>
    <property type="project" value="UniProtKB-SubCell"/>
</dbReference>
<dbReference type="Pfam" id="PF16360">
    <property type="entry name" value="GTP-bdg_M"/>
    <property type="match status" value="1"/>
</dbReference>
<dbReference type="InterPro" id="IPR025121">
    <property type="entry name" value="GTPase_HflX_N"/>
</dbReference>
<keyword evidence="4 8" id="KW-0460">Magnesium</keyword>
<evidence type="ECO:0000256" key="6">
    <source>
        <dbReference type="HAMAP-Rule" id="MF_00900"/>
    </source>
</evidence>
<dbReference type="OrthoDB" id="9812272at2"/>
<reference evidence="10" key="1">
    <citation type="submission" date="2008-06" db="EMBL/GenBank/DDBJ databases">
        <title>Complete sequence of Chlorobium phaeobacteroides BS1.</title>
        <authorList>
            <consortium name="US DOE Joint Genome Institute"/>
            <person name="Lucas S."/>
            <person name="Copeland A."/>
            <person name="Lapidus A."/>
            <person name="Glavina del Rio T."/>
            <person name="Dalin E."/>
            <person name="Tice H."/>
            <person name="Bruce D."/>
            <person name="Goodwin L."/>
            <person name="Pitluck S."/>
            <person name="Schmutz J."/>
            <person name="Larimer F."/>
            <person name="Land M."/>
            <person name="Hauser L."/>
            <person name="Kyrpides N."/>
            <person name="Ovchinnikova G."/>
            <person name="Li T."/>
            <person name="Liu Z."/>
            <person name="Zhao F."/>
            <person name="Overmann J."/>
            <person name="Bryant D.A."/>
            <person name="Richardson P."/>
        </authorList>
    </citation>
    <scope>NUCLEOTIDE SEQUENCE [LARGE SCALE GENOMIC DNA]</scope>
    <source>
        <strain evidence="10">BS1</strain>
    </source>
</reference>
<comment type="function">
    <text evidence="6">GTPase that associates with the 50S ribosomal subunit and may have a role during protein synthesis or ribosome biogenesis.</text>
</comment>
<protein>
    <recommendedName>
        <fullName evidence="6">GTPase HflX</fullName>
    </recommendedName>
    <alternativeName>
        <fullName evidence="6">GTP-binding protein HflX</fullName>
    </alternativeName>
</protein>
<evidence type="ECO:0000256" key="5">
    <source>
        <dbReference type="ARBA" id="ARBA00023134"/>
    </source>
</evidence>
<comment type="subunit">
    <text evidence="6">Monomer. Associates with the 50S ribosomal subunit.</text>
</comment>
<evidence type="ECO:0000256" key="1">
    <source>
        <dbReference type="ARBA" id="ARBA00022490"/>
    </source>
</evidence>
<dbReference type="Pfam" id="PF13167">
    <property type="entry name" value="GTP-bdg_N"/>
    <property type="match status" value="1"/>
</dbReference>
<keyword evidence="3 6" id="KW-0547">Nucleotide-binding</keyword>
<comment type="cofactor">
    <cofactor evidence="8">
        <name>Mg(2+)</name>
        <dbReference type="ChEBI" id="CHEBI:18420"/>
    </cofactor>
</comment>
<comment type="subcellular location">
    <subcellularLocation>
        <location evidence="6">Cytoplasm</location>
    </subcellularLocation>
    <text evidence="6">May associate with membranes.</text>
</comment>
<feature type="binding site" evidence="7">
    <location>
        <begin position="323"/>
        <end position="326"/>
    </location>
    <ligand>
        <name>GTP</name>
        <dbReference type="ChEBI" id="CHEBI:37565"/>
    </ligand>
</feature>
<dbReference type="InterPro" id="IPR006073">
    <property type="entry name" value="GTP-bd"/>
</dbReference>
<feature type="binding site" evidence="8">
    <location>
        <position position="216"/>
    </location>
    <ligand>
        <name>Mg(2+)</name>
        <dbReference type="ChEBI" id="CHEBI:18420"/>
    </ligand>
</feature>
<evidence type="ECO:0000256" key="7">
    <source>
        <dbReference type="PIRSR" id="PIRSR006809-1"/>
    </source>
</evidence>
<keyword evidence="5 6" id="KW-0342">GTP-binding</keyword>
<dbReference type="PRINTS" id="PR00326">
    <property type="entry name" value="GTP1OBG"/>
</dbReference>
<dbReference type="InterPro" id="IPR042108">
    <property type="entry name" value="GTPase_HflX_N_sf"/>
</dbReference>
<dbReference type="CDD" id="cd01878">
    <property type="entry name" value="HflX"/>
    <property type="match status" value="1"/>
</dbReference>
<feature type="binding site" evidence="7">
    <location>
        <begin position="257"/>
        <end position="260"/>
    </location>
    <ligand>
        <name>GTP</name>
        <dbReference type="ChEBI" id="CHEBI:37565"/>
    </ligand>
</feature>
<evidence type="ECO:0000256" key="4">
    <source>
        <dbReference type="ARBA" id="ARBA00022842"/>
    </source>
</evidence>
<dbReference type="Gene3D" id="3.40.50.300">
    <property type="entry name" value="P-loop containing nucleotide triphosphate hydrolases"/>
    <property type="match status" value="1"/>
</dbReference>
<dbReference type="Gene3D" id="6.10.250.2860">
    <property type="match status" value="1"/>
</dbReference>
<evidence type="ECO:0000259" key="9">
    <source>
        <dbReference type="PROSITE" id="PS51705"/>
    </source>
</evidence>
<evidence type="ECO:0000256" key="3">
    <source>
        <dbReference type="ARBA" id="ARBA00022741"/>
    </source>
</evidence>
<dbReference type="STRING" id="331678.Cphamn1_0970"/>
<evidence type="ECO:0000256" key="8">
    <source>
        <dbReference type="PIRSR" id="PIRSR006809-2"/>
    </source>
</evidence>
<dbReference type="InterPro" id="IPR016496">
    <property type="entry name" value="GTPase_HflX"/>
</dbReference>
<dbReference type="PANTHER" id="PTHR10229">
    <property type="entry name" value="GTP-BINDING PROTEIN HFLX"/>
    <property type="match status" value="1"/>
</dbReference>
<dbReference type="SUPFAM" id="SSF52540">
    <property type="entry name" value="P-loop containing nucleoside triphosphate hydrolases"/>
    <property type="match status" value="1"/>
</dbReference>
<dbReference type="FunFam" id="3.40.50.11060:FF:000001">
    <property type="entry name" value="GTPase HflX"/>
    <property type="match status" value="1"/>
</dbReference>
<dbReference type="HAMAP" id="MF_00900">
    <property type="entry name" value="GTPase_HflX"/>
    <property type="match status" value="1"/>
</dbReference>
<dbReference type="PROSITE" id="PS51705">
    <property type="entry name" value="G_HFLX"/>
    <property type="match status" value="1"/>
</dbReference>
<keyword evidence="1 6" id="KW-0963">Cytoplasm</keyword>